<feature type="coiled-coil region" evidence="10">
    <location>
        <begin position="510"/>
        <end position="617"/>
    </location>
</feature>
<dbReference type="Pfam" id="PF00488">
    <property type="entry name" value="MutS_V"/>
    <property type="match status" value="1"/>
</dbReference>
<dbReference type="Gene3D" id="3.30.1370.110">
    <property type="match status" value="1"/>
</dbReference>
<dbReference type="PROSITE" id="PS50828">
    <property type="entry name" value="SMR"/>
    <property type="match status" value="1"/>
</dbReference>
<dbReference type="InterPro" id="IPR036187">
    <property type="entry name" value="DNA_mismatch_repair_MutS_sf"/>
</dbReference>
<evidence type="ECO:0000256" key="4">
    <source>
        <dbReference type="ARBA" id="ARBA00022759"/>
    </source>
</evidence>
<dbReference type="InterPro" id="IPR046893">
    <property type="entry name" value="MSSS"/>
</dbReference>
<dbReference type="GO" id="GO:0045910">
    <property type="term" value="P:negative regulation of DNA recombination"/>
    <property type="evidence" value="ECO:0007669"/>
    <property type="project" value="InterPro"/>
</dbReference>
<dbReference type="GO" id="GO:0140664">
    <property type="term" value="F:ATP-dependent DNA damage sensor activity"/>
    <property type="evidence" value="ECO:0007669"/>
    <property type="project" value="InterPro"/>
</dbReference>
<dbReference type="GO" id="GO:0016887">
    <property type="term" value="F:ATP hydrolysis activity"/>
    <property type="evidence" value="ECO:0007669"/>
    <property type="project" value="InterPro"/>
</dbReference>
<dbReference type="SMART" id="SM00463">
    <property type="entry name" value="SMR"/>
    <property type="match status" value="1"/>
</dbReference>
<dbReference type="NCBIfam" id="TIGR01069">
    <property type="entry name" value="mutS2"/>
    <property type="match status" value="1"/>
</dbReference>
<dbReference type="InterPro" id="IPR000432">
    <property type="entry name" value="DNA_mismatch_repair_MutS_C"/>
</dbReference>
<evidence type="ECO:0000256" key="8">
    <source>
        <dbReference type="ARBA" id="ARBA00023125"/>
    </source>
</evidence>
<comment type="similarity">
    <text evidence="9">Belongs to the DNA mismatch repair MutS family. MutS2 subfamily.</text>
</comment>
<name>A0A3D8P4R6_9THEO</name>
<dbReference type="FunFam" id="3.30.1370.110:FF:000004">
    <property type="entry name" value="Endonuclease MutS2"/>
    <property type="match status" value="1"/>
</dbReference>
<dbReference type="CDD" id="cd06503">
    <property type="entry name" value="ATP-synt_Fo_b"/>
    <property type="match status" value="1"/>
</dbReference>
<keyword evidence="13" id="KW-1185">Reference proteome</keyword>
<keyword evidence="5 9" id="KW-0378">Hydrolase</keyword>
<dbReference type="SMART" id="SM00533">
    <property type="entry name" value="MUTSd"/>
    <property type="match status" value="1"/>
</dbReference>
<dbReference type="Pfam" id="PF01713">
    <property type="entry name" value="Smr"/>
    <property type="match status" value="1"/>
</dbReference>
<feature type="domain" description="Smr" evidence="11">
    <location>
        <begin position="700"/>
        <end position="775"/>
    </location>
</feature>
<dbReference type="SUPFAM" id="SSF160443">
    <property type="entry name" value="SMR domain-like"/>
    <property type="match status" value="1"/>
</dbReference>
<keyword evidence="7 9" id="KW-0694">RNA-binding</keyword>
<dbReference type="InterPro" id="IPR027417">
    <property type="entry name" value="P-loop_NTPase"/>
</dbReference>
<evidence type="ECO:0000256" key="3">
    <source>
        <dbReference type="ARBA" id="ARBA00022741"/>
    </source>
</evidence>
<dbReference type="Proteomes" id="UP000256329">
    <property type="component" value="Unassembled WGS sequence"/>
</dbReference>
<dbReference type="GO" id="GO:0072344">
    <property type="term" value="P:rescue of stalled ribosome"/>
    <property type="evidence" value="ECO:0007669"/>
    <property type="project" value="UniProtKB-UniRule"/>
</dbReference>
<dbReference type="InterPro" id="IPR005747">
    <property type="entry name" value="MutS2"/>
</dbReference>
<dbReference type="GO" id="GO:0019843">
    <property type="term" value="F:rRNA binding"/>
    <property type="evidence" value="ECO:0007669"/>
    <property type="project" value="UniProtKB-UniRule"/>
</dbReference>
<comment type="function">
    <text evidence="9">Endonuclease that is involved in the suppression of homologous recombination and thus may have a key role in the control of bacterial genetic diversity.</text>
</comment>
<dbReference type="OrthoDB" id="9808166at2"/>
<dbReference type="InterPro" id="IPR007696">
    <property type="entry name" value="DNA_mismatch_repair_MutS_core"/>
</dbReference>
<dbReference type="PROSITE" id="PS00486">
    <property type="entry name" value="DNA_MISMATCH_REPAIR_2"/>
    <property type="match status" value="1"/>
</dbReference>
<dbReference type="GO" id="GO:0004519">
    <property type="term" value="F:endonuclease activity"/>
    <property type="evidence" value="ECO:0007669"/>
    <property type="project" value="UniProtKB-UniRule"/>
</dbReference>
<evidence type="ECO:0000256" key="9">
    <source>
        <dbReference type="HAMAP-Rule" id="MF_00092"/>
    </source>
</evidence>
<proteinExistence type="inferred from homology"/>
<dbReference type="PANTHER" id="PTHR48466">
    <property type="entry name" value="OS10G0509000 PROTEIN-RELATED"/>
    <property type="match status" value="1"/>
</dbReference>
<evidence type="ECO:0000256" key="7">
    <source>
        <dbReference type="ARBA" id="ARBA00022884"/>
    </source>
</evidence>
<evidence type="ECO:0000256" key="10">
    <source>
        <dbReference type="SAM" id="Coils"/>
    </source>
</evidence>
<evidence type="ECO:0000256" key="2">
    <source>
        <dbReference type="ARBA" id="ARBA00022730"/>
    </source>
</evidence>
<evidence type="ECO:0000313" key="12">
    <source>
        <dbReference type="EMBL" id="RDV82463.1"/>
    </source>
</evidence>
<gene>
    <name evidence="9" type="primary">mutS2</name>
    <name evidence="9" type="synonym">rqcU</name>
    <name evidence="12" type="ORF">DXX99_07635</name>
</gene>
<comment type="caution">
    <text evidence="12">The sequence shown here is derived from an EMBL/GenBank/DDBJ whole genome shotgun (WGS) entry which is preliminary data.</text>
</comment>
<dbReference type="InterPro" id="IPR045076">
    <property type="entry name" value="MutS"/>
</dbReference>
<dbReference type="HAMAP" id="MF_00092">
    <property type="entry name" value="MutS2"/>
    <property type="match status" value="1"/>
</dbReference>
<keyword evidence="3 9" id="KW-0547">Nucleotide-binding</keyword>
<dbReference type="EMBL" id="QSLN01000010">
    <property type="protein sequence ID" value="RDV82463.1"/>
    <property type="molecule type" value="Genomic_DNA"/>
</dbReference>
<dbReference type="GO" id="GO:0043023">
    <property type="term" value="F:ribosomal large subunit binding"/>
    <property type="evidence" value="ECO:0007669"/>
    <property type="project" value="UniProtKB-UniRule"/>
</dbReference>
<dbReference type="GO" id="GO:0005524">
    <property type="term" value="F:ATP binding"/>
    <property type="evidence" value="ECO:0007669"/>
    <property type="project" value="UniProtKB-UniRule"/>
</dbReference>
<organism evidence="12 13">
    <name type="scientific">Ammonifex thiophilus</name>
    <dbReference type="NCBI Taxonomy" id="444093"/>
    <lineage>
        <taxon>Bacteria</taxon>
        <taxon>Bacillati</taxon>
        <taxon>Bacillota</taxon>
        <taxon>Clostridia</taxon>
        <taxon>Thermoanaerobacterales</taxon>
        <taxon>Thermoanaerobacteraceae</taxon>
        <taxon>Ammonifex</taxon>
    </lineage>
</organism>
<dbReference type="InterPro" id="IPR002625">
    <property type="entry name" value="Smr_dom"/>
</dbReference>
<keyword evidence="2 9" id="KW-0699">rRNA-binding</keyword>
<sequence length="775" mass="86825">MDAKTLELLDFPAIRQMLRRHTTTSLAGEWAEKLRPTCSLARVKRRLEETKAAQEFLRHHPGFTLGELGDLRPLLRRVARGGRLSAAELWQVAELLSLSRRVKDFFREKTSFPLLRELSRKLASLPSLEEKLREVLLPPDDLKTTASPLLAQIRRRRREVEAAIKGALEEYLRSPNWQRYLQEPLVTVREGRYVLPVKVEHRDKIKGLVHDQSASGATLFIEPWEVVEKGNELRRLEVEEREEKERILGELSSLVRQEVAPIYRSFVFLSLLDFILAKGRLAEEWEAVTPRLEDRPVLRLKQVRHPLLGRRAVPLDLELGDKFDILVITGPNTGGKTVALKTAGLSVLLTQAGLGVPAEAAEIGLFRRVLADIGDEQSVVENLSTFSAHLRNLARFLAEADEESLVLLDELGAGTDPREGAALGCAILEELARRRVKVVVTTHLGEIKDFALLHPRVENAAVDFDPETFTPTYRLVLGRPGQSLAFEMARRLGLSPELVARAKEFLRPEEREARELATLLTRRLAEAEKEREEARRLKREAEALAERYRLIEARLKEERKKILQRAREEAAALVRQARREAETLLQELKEQIRKEQAQERERAVQKLRERLGALGERYASPLISVPLSSAPASFAPGDPVFVPSLGREGMVVAVEGDSLTVQVGAFKLELPAAAVRPVAKRESLRGVVVSAPSARARPVLDLRGQRVEEALENLSRHLDAALLAGLERVTVIHGHGTGALRAAVRDYLSRHPQVKSFRLGTPEEGGAGVTVVELA</sequence>
<comment type="function">
    <text evidence="9">Acts as a ribosome collision sensor, splitting the ribosome into its 2 subunits. Detects stalled/collided 70S ribosomes which it binds and splits by an ATP-hydrolysis driven conformational change. Acts upstream of the ribosome quality control system (RQC), a ribosome-associated complex that mediates the extraction of incompletely synthesized nascent chains from stalled ribosomes and their subsequent degradation. Probably generates substrates for RQC.</text>
</comment>
<keyword evidence="6 9" id="KW-0067">ATP-binding</keyword>
<dbReference type="FunFam" id="3.40.50.300:FF:000830">
    <property type="entry name" value="Endonuclease MutS2"/>
    <property type="match status" value="1"/>
</dbReference>
<feature type="binding site" evidence="9">
    <location>
        <begin position="330"/>
        <end position="337"/>
    </location>
    <ligand>
        <name>ATP</name>
        <dbReference type="ChEBI" id="CHEBI:30616"/>
    </ligand>
</feature>
<dbReference type="EC" id="3.6.4.-" evidence="9"/>
<dbReference type="RefSeq" id="WP_115792906.1">
    <property type="nucleotide sequence ID" value="NZ_QSLN01000010.1"/>
</dbReference>
<dbReference type="SUPFAM" id="SSF52540">
    <property type="entry name" value="P-loop containing nucleoside triphosphate hydrolases"/>
    <property type="match status" value="1"/>
</dbReference>
<dbReference type="PIRSF" id="PIRSF005814">
    <property type="entry name" value="MutS_YshD"/>
    <property type="match status" value="1"/>
</dbReference>
<keyword evidence="4 9" id="KW-0255">Endonuclease</keyword>
<dbReference type="SUPFAM" id="SSF48334">
    <property type="entry name" value="DNA repair protein MutS, domain III"/>
    <property type="match status" value="1"/>
</dbReference>
<dbReference type="GO" id="GO:0030983">
    <property type="term" value="F:mismatched DNA binding"/>
    <property type="evidence" value="ECO:0007669"/>
    <property type="project" value="InterPro"/>
</dbReference>
<reference evidence="12 13" key="1">
    <citation type="submission" date="2018-08" db="EMBL/GenBank/DDBJ databases">
        <title>Form III RuBisCO-mediated autotrophy in Thermodesulfobium bacteria.</title>
        <authorList>
            <person name="Toshchakov S.V."/>
            <person name="Kublanov I.V."/>
            <person name="Frolov E."/>
            <person name="Bonch-Osmolovskaya E.A."/>
            <person name="Tourova T.P."/>
            <person name="Chernych N.A."/>
            <person name="Lebedinsky A.V."/>
        </authorList>
    </citation>
    <scope>NUCLEOTIDE SEQUENCE [LARGE SCALE GENOMIC DNA]</scope>
    <source>
        <strain evidence="12 13">SR</strain>
    </source>
</reference>
<dbReference type="SMART" id="SM00534">
    <property type="entry name" value="MUTSac"/>
    <property type="match status" value="1"/>
</dbReference>
<dbReference type="PANTHER" id="PTHR48466:SF2">
    <property type="entry name" value="OS10G0509000 PROTEIN"/>
    <property type="match status" value="1"/>
</dbReference>
<dbReference type="Pfam" id="PF20297">
    <property type="entry name" value="MSSS"/>
    <property type="match status" value="1"/>
</dbReference>
<evidence type="ECO:0000259" key="11">
    <source>
        <dbReference type="PROSITE" id="PS50828"/>
    </source>
</evidence>
<dbReference type="GO" id="GO:0006298">
    <property type="term" value="P:mismatch repair"/>
    <property type="evidence" value="ECO:0007669"/>
    <property type="project" value="InterPro"/>
</dbReference>
<evidence type="ECO:0000313" key="13">
    <source>
        <dbReference type="Proteomes" id="UP000256329"/>
    </source>
</evidence>
<comment type="subunit">
    <text evidence="9">Homodimer. Binds to stalled ribosomes, contacting rRNA.</text>
</comment>
<dbReference type="EC" id="3.1.-.-" evidence="9"/>
<dbReference type="Gene3D" id="3.40.50.300">
    <property type="entry name" value="P-loop containing nucleotide triphosphate hydrolases"/>
    <property type="match status" value="1"/>
</dbReference>
<keyword evidence="1 9" id="KW-0540">Nuclease</keyword>
<dbReference type="AlphaFoldDB" id="A0A3D8P4R6"/>
<keyword evidence="8 9" id="KW-0238">DNA-binding</keyword>
<evidence type="ECO:0000256" key="6">
    <source>
        <dbReference type="ARBA" id="ARBA00022840"/>
    </source>
</evidence>
<protein>
    <recommendedName>
        <fullName evidence="9">Endonuclease MutS2</fullName>
        <ecNumber evidence="9">3.1.-.-</ecNumber>
    </recommendedName>
    <alternativeName>
        <fullName evidence="9">Ribosome-associated protein quality control-upstream factor</fullName>
        <shortName evidence="9">RQC-upstream factor</shortName>
        <shortName evidence="9">RqcU</shortName>
        <ecNumber evidence="9">3.6.4.-</ecNumber>
    </alternativeName>
</protein>
<evidence type="ECO:0000256" key="1">
    <source>
        <dbReference type="ARBA" id="ARBA00022722"/>
    </source>
</evidence>
<accession>A0A3D8P4R6</accession>
<dbReference type="InterPro" id="IPR036063">
    <property type="entry name" value="Smr_dom_sf"/>
</dbReference>
<evidence type="ECO:0000256" key="5">
    <source>
        <dbReference type="ARBA" id="ARBA00022801"/>
    </source>
</evidence>
<keyword evidence="10" id="KW-0175">Coiled coil</keyword>